<evidence type="ECO:0000313" key="6">
    <source>
        <dbReference type="EMBL" id="TPX76181.1"/>
    </source>
</evidence>
<feature type="transmembrane region" description="Helical" evidence="5">
    <location>
        <begin position="181"/>
        <end position="198"/>
    </location>
</feature>
<evidence type="ECO:0000256" key="3">
    <source>
        <dbReference type="ARBA" id="ARBA00022989"/>
    </source>
</evidence>
<organism evidence="6 7">
    <name type="scientific">Chytriomyces confervae</name>
    <dbReference type="NCBI Taxonomy" id="246404"/>
    <lineage>
        <taxon>Eukaryota</taxon>
        <taxon>Fungi</taxon>
        <taxon>Fungi incertae sedis</taxon>
        <taxon>Chytridiomycota</taxon>
        <taxon>Chytridiomycota incertae sedis</taxon>
        <taxon>Chytridiomycetes</taxon>
        <taxon>Chytridiales</taxon>
        <taxon>Chytriomycetaceae</taxon>
        <taxon>Chytriomyces</taxon>
    </lineage>
</organism>
<keyword evidence="3 5" id="KW-1133">Transmembrane helix</keyword>
<dbReference type="Proteomes" id="UP000320333">
    <property type="component" value="Unassembled WGS sequence"/>
</dbReference>
<evidence type="ECO:0000313" key="7">
    <source>
        <dbReference type="Proteomes" id="UP000320333"/>
    </source>
</evidence>
<keyword evidence="4 5" id="KW-0472">Membrane</keyword>
<comment type="subcellular location">
    <subcellularLocation>
        <location evidence="1">Membrane</location>
        <topology evidence="1">Multi-pass membrane protein</topology>
    </subcellularLocation>
</comment>
<dbReference type="AlphaFoldDB" id="A0A507FIB8"/>
<keyword evidence="7" id="KW-1185">Reference proteome</keyword>
<feature type="transmembrane region" description="Helical" evidence="5">
    <location>
        <begin position="149"/>
        <end position="169"/>
    </location>
</feature>
<feature type="transmembrane region" description="Helical" evidence="5">
    <location>
        <begin position="204"/>
        <end position="224"/>
    </location>
</feature>
<evidence type="ECO:0000256" key="2">
    <source>
        <dbReference type="ARBA" id="ARBA00022692"/>
    </source>
</evidence>
<evidence type="ECO:0000256" key="5">
    <source>
        <dbReference type="RuleBase" id="RU004379"/>
    </source>
</evidence>
<proteinExistence type="inferred from homology"/>
<dbReference type="OrthoDB" id="1277691at2759"/>
<evidence type="ECO:0000256" key="1">
    <source>
        <dbReference type="ARBA" id="ARBA00004141"/>
    </source>
</evidence>
<comment type="caution">
    <text evidence="6">The sequence shown here is derived from an EMBL/GenBank/DDBJ whole genome shotgun (WGS) entry which is preliminary data.</text>
</comment>
<dbReference type="EMBL" id="QEAP01000055">
    <property type="protein sequence ID" value="TPX76181.1"/>
    <property type="molecule type" value="Genomic_DNA"/>
</dbReference>
<reference evidence="6 7" key="1">
    <citation type="journal article" date="2019" name="Sci. Rep.">
        <title>Comparative genomics of chytrid fungi reveal insights into the obligate biotrophic and pathogenic lifestyle of Synchytrium endobioticum.</title>
        <authorList>
            <person name="van de Vossenberg B.T.L.H."/>
            <person name="Warris S."/>
            <person name="Nguyen H.D.T."/>
            <person name="van Gent-Pelzer M.P.E."/>
            <person name="Joly D.L."/>
            <person name="van de Geest H.C."/>
            <person name="Bonants P.J.M."/>
            <person name="Smith D.S."/>
            <person name="Levesque C.A."/>
            <person name="van der Lee T.A.J."/>
        </authorList>
    </citation>
    <scope>NUCLEOTIDE SEQUENCE [LARGE SCALE GENOMIC DNA]</scope>
    <source>
        <strain evidence="6 7">CBS 675.73</strain>
    </source>
</reference>
<name>A0A507FIB8_9FUNG</name>
<gene>
    <name evidence="6" type="ORF">CcCBS67573_g02556</name>
</gene>
<dbReference type="Pfam" id="PF01027">
    <property type="entry name" value="Bax1-I"/>
    <property type="match status" value="1"/>
</dbReference>
<evidence type="ECO:0008006" key="8">
    <source>
        <dbReference type="Google" id="ProtNLM"/>
    </source>
</evidence>
<feature type="transmembrane region" description="Helical" evidence="5">
    <location>
        <begin position="261"/>
        <end position="283"/>
    </location>
</feature>
<accession>A0A507FIB8</accession>
<evidence type="ECO:0000256" key="4">
    <source>
        <dbReference type="ARBA" id="ARBA00023136"/>
    </source>
</evidence>
<dbReference type="PANTHER" id="PTHR23291">
    <property type="entry name" value="BAX INHIBITOR-RELATED"/>
    <property type="match status" value="1"/>
</dbReference>
<keyword evidence="2 5" id="KW-0812">Transmembrane</keyword>
<comment type="similarity">
    <text evidence="5">Belongs to the BI1 family.</text>
</comment>
<dbReference type="GO" id="GO:0005743">
    <property type="term" value="C:mitochondrial inner membrane"/>
    <property type="evidence" value="ECO:0007669"/>
    <property type="project" value="TreeGrafter"/>
</dbReference>
<dbReference type="PANTHER" id="PTHR23291:SF112">
    <property type="entry name" value="GROWTH HORMONE-INDUCIBLE TRANSMEMBRANE PROTEIN"/>
    <property type="match status" value="1"/>
</dbReference>
<protein>
    <recommendedName>
        <fullName evidence="8">Growth hormone-inducible transmembrane protein</fullName>
    </recommendedName>
</protein>
<feature type="transmembrane region" description="Helical" evidence="5">
    <location>
        <begin position="231"/>
        <end position="255"/>
    </location>
</feature>
<dbReference type="InterPro" id="IPR006214">
    <property type="entry name" value="Bax_inhibitor_1-related"/>
</dbReference>
<sequence length="334" mass="35657">MSFTAPRLFGSRMMGLRFSFNRNLHSTVAPSARRWAASSMGSSTGRWTAALPSSESTWYSPGTSSQRWSWARIAGTAGVVGIGALMLDTLINTENNNSAVDIDTLASNMYVREYVNETFRYVGAALVATASSAYMFSRNLTLQRAMAQSPIAFSIGGLVVTVGAMFATLNTDPANTTQKHLLFASFAVAKGAMLSSLFLLNPAILIRAGVYSAAIVGSLSWVAATSKSDRFLYLGGPLFGGLCIVAVSSLGAAFLPATSVAMPWLYSISLYGGLALFGGFVLYDTQKVIKHGQLASKGVVKRDAVNESVSLYLDFINIFVRLVQILAMGGNKKR</sequence>